<accession>A0A167GCJ9</accession>
<gene>
    <name evidence="4" type="ORF">I596_370</name>
</gene>
<keyword evidence="1 4" id="KW-0808">Transferase</keyword>
<dbReference type="OrthoDB" id="9789605at2"/>
<dbReference type="Proteomes" id="UP000076830">
    <property type="component" value="Chromosome"/>
</dbReference>
<sequence length="149" mass="16070">MKVIYRKAVPDDAPACIVLRGRTRENAFSAEQLRAVGVTLESWRSGIADDTLPGYVALADGVLAGYCFGARDTGEIVVLALLPDYEGRGIGKTLLGLMVAQFKAMGLERLFLGCSSNPAVRSYGFYRHLGWRPTGAVDGLGDEVLEYVP</sequence>
<evidence type="ECO:0000256" key="1">
    <source>
        <dbReference type="ARBA" id="ARBA00022679"/>
    </source>
</evidence>
<dbReference type="GO" id="GO:0016747">
    <property type="term" value="F:acyltransferase activity, transferring groups other than amino-acyl groups"/>
    <property type="evidence" value="ECO:0007669"/>
    <property type="project" value="InterPro"/>
</dbReference>
<dbReference type="RefSeq" id="WP_067643279.1">
    <property type="nucleotide sequence ID" value="NZ_CP015249.1"/>
</dbReference>
<dbReference type="InterPro" id="IPR016181">
    <property type="entry name" value="Acyl_CoA_acyltransferase"/>
</dbReference>
<dbReference type="AlphaFoldDB" id="A0A167GCJ9"/>
<feature type="domain" description="N-acetyltransferase" evidence="3">
    <location>
        <begin position="3"/>
        <end position="149"/>
    </location>
</feature>
<dbReference type="CDD" id="cd04301">
    <property type="entry name" value="NAT_SF"/>
    <property type="match status" value="1"/>
</dbReference>
<dbReference type="EMBL" id="CP015249">
    <property type="protein sequence ID" value="ANB16407.1"/>
    <property type="molecule type" value="Genomic_DNA"/>
</dbReference>
<evidence type="ECO:0000313" key="5">
    <source>
        <dbReference type="Proteomes" id="UP000076830"/>
    </source>
</evidence>
<dbReference type="STRING" id="1300342.I596_370"/>
<dbReference type="InterPro" id="IPR050832">
    <property type="entry name" value="Bact_Acetyltransf"/>
</dbReference>
<dbReference type="Pfam" id="PF00583">
    <property type="entry name" value="Acetyltransf_1"/>
    <property type="match status" value="1"/>
</dbReference>
<proteinExistence type="predicted"/>
<keyword evidence="5" id="KW-1185">Reference proteome</keyword>
<dbReference type="PATRIC" id="fig|1300342.3.peg.360"/>
<evidence type="ECO:0000313" key="4">
    <source>
        <dbReference type="EMBL" id="ANB16407.1"/>
    </source>
</evidence>
<name>A0A167GCJ9_9GAMM</name>
<evidence type="ECO:0000256" key="2">
    <source>
        <dbReference type="ARBA" id="ARBA00023315"/>
    </source>
</evidence>
<dbReference type="InterPro" id="IPR000182">
    <property type="entry name" value="GNAT_dom"/>
</dbReference>
<keyword evidence="2" id="KW-0012">Acyltransferase</keyword>
<organism evidence="4 5">
    <name type="scientific">Dokdonella koreensis DS-123</name>
    <dbReference type="NCBI Taxonomy" id="1300342"/>
    <lineage>
        <taxon>Bacteria</taxon>
        <taxon>Pseudomonadati</taxon>
        <taxon>Pseudomonadota</taxon>
        <taxon>Gammaproteobacteria</taxon>
        <taxon>Lysobacterales</taxon>
        <taxon>Rhodanobacteraceae</taxon>
        <taxon>Dokdonella</taxon>
    </lineage>
</organism>
<protein>
    <submittedName>
        <fullName evidence="4">GCN5-related N-acetyltransferase</fullName>
    </submittedName>
</protein>
<dbReference type="Gene3D" id="3.40.630.30">
    <property type="match status" value="1"/>
</dbReference>
<dbReference type="SUPFAM" id="SSF55729">
    <property type="entry name" value="Acyl-CoA N-acyltransferases (Nat)"/>
    <property type="match status" value="1"/>
</dbReference>
<dbReference type="KEGG" id="dko:I596_370"/>
<reference evidence="4 5" key="1">
    <citation type="submission" date="2016-04" db="EMBL/GenBank/DDBJ databases">
        <title>Complete genome sequence of Dokdonella koreensis DS-123T.</title>
        <authorList>
            <person name="Kim J.F."/>
            <person name="Lee H."/>
            <person name="Kwak M.-J."/>
        </authorList>
    </citation>
    <scope>NUCLEOTIDE SEQUENCE [LARGE SCALE GENOMIC DNA]</scope>
    <source>
        <strain evidence="4 5">DS-123</strain>
    </source>
</reference>
<dbReference type="PROSITE" id="PS51186">
    <property type="entry name" value="GNAT"/>
    <property type="match status" value="1"/>
</dbReference>
<evidence type="ECO:0000259" key="3">
    <source>
        <dbReference type="PROSITE" id="PS51186"/>
    </source>
</evidence>
<dbReference type="PANTHER" id="PTHR43877">
    <property type="entry name" value="AMINOALKYLPHOSPHONATE N-ACETYLTRANSFERASE-RELATED-RELATED"/>
    <property type="match status" value="1"/>
</dbReference>